<reference evidence="5 6" key="1">
    <citation type="journal article" date="2014" name="Nat. Commun.">
        <title>Klebsormidium flaccidum genome reveals primary factors for plant terrestrial adaptation.</title>
        <authorList>
            <person name="Hori K."/>
            <person name="Maruyama F."/>
            <person name="Fujisawa T."/>
            <person name="Togashi T."/>
            <person name="Yamamoto N."/>
            <person name="Seo M."/>
            <person name="Sato S."/>
            <person name="Yamada T."/>
            <person name="Mori H."/>
            <person name="Tajima N."/>
            <person name="Moriyama T."/>
            <person name="Ikeuchi M."/>
            <person name="Watanabe M."/>
            <person name="Wada H."/>
            <person name="Kobayashi K."/>
            <person name="Saito M."/>
            <person name="Masuda T."/>
            <person name="Sasaki-Sekimoto Y."/>
            <person name="Mashiguchi K."/>
            <person name="Awai K."/>
            <person name="Shimojima M."/>
            <person name="Masuda S."/>
            <person name="Iwai M."/>
            <person name="Nobusawa T."/>
            <person name="Narise T."/>
            <person name="Kondo S."/>
            <person name="Saito H."/>
            <person name="Sato R."/>
            <person name="Murakawa M."/>
            <person name="Ihara Y."/>
            <person name="Oshima-Yamada Y."/>
            <person name="Ohtaka K."/>
            <person name="Satoh M."/>
            <person name="Sonobe K."/>
            <person name="Ishii M."/>
            <person name="Ohtani R."/>
            <person name="Kanamori-Sato M."/>
            <person name="Honoki R."/>
            <person name="Miyazaki D."/>
            <person name="Mochizuki H."/>
            <person name="Umetsu J."/>
            <person name="Higashi K."/>
            <person name="Shibata D."/>
            <person name="Kamiya Y."/>
            <person name="Sato N."/>
            <person name="Nakamura Y."/>
            <person name="Tabata S."/>
            <person name="Ida S."/>
            <person name="Kurokawa K."/>
            <person name="Ohta H."/>
        </authorList>
    </citation>
    <scope>NUCLEOTIDE SEQUENCE [LARGE SCALE GENOMIC DNA]</scope>
    <source>
        <strain evidence="5 6">NIES-2285</strain>
    </source>
</reference>
<evidence type="ECO:0008006" key="7">
    <source>
        <dbReference type="Google" id="ProtNLM"/>
    </source>
</evidence>
<feature type="chain" id="PRO_5013095780" description="GDSL esterase/lipase" evidence="4">
    <location>
        <begin position="29"/>
        <end position="503"/>
    </location>
</feature>
<keyword evidence="6" id="KW-1185">Reference proteome</keyword>
<comment type="similarity">
    <text evidence="1">Belongs to the 'GDSL' lipolytic enzyme family.</text>
</comment>
<evidence type="ECO:0000313" key="6">
    <source>
        <dbReference type="Proteomes" id="UP000054558"/>
    </source>
</evidence>
<sequence>MPPASRGGRSILTVLSLLCAFFCATSEGRLLKLPRLLSIPVIQNREFALGKQAEQHDTLGFLGDPHFDRTSQGKGKSTDASPHEGPQLNTSSTTQRSAQADKRSLRQKLEYQNLHGGSPGNIKRRSELGQTFGLFPYLPALFAFGDSDFDLGNTLYLNVTPYKATKYAPYGESYKGGDALRGRFCDGLLVPDFLAEGLGLPILPPNFAPNASFSHGTSFAVSGSGLLNATRNMHNPAIKTHLFAQVENFLAFQEASIDYWAQHADNPPLAPQYPPPSAFAKALYMVLVGANDVLKFMVVQHGKPGPAADVFVEEMTAMYGQFVKAIYAAGGRNFVLFSLGNIGCSPLARQINNGTCSPTVSSICSSLAAATAALPARLAASVPDARILVGDMFGFNREVEGDPSRFGVTNIVDACCGGGVPGLGNTYTTCADEKPATVNGVTYPRKVCSNPGTYQFWDQFHLTQAMNRQLSHEVLRGSSWVYPGNILKTFVVPQIESTYGVAP</sequence>
<feature type="signal peptide" evidence="4">
    <location>
        <begin position="1"/>
        <end position="28"/>
    </location>
</feature>
<dbReference type="AlphaFoldDB" id="A0A1Y1HM79"/>
<dbReference type="InterPro" id="IPR036514">
    <property type="entry name" value="SGNH_hydro_sf"/>
</dbReference>
<dbReference type="PANTHER" id="PTHR45966:SF13">
    <property type="entry name" value="GDSL ESTERASE_LIPASE"/>
    <property type="match status" value="1"/>
</dbReference>
<dbReference type="InterPro" id="IPR001087">
    <property type="entry name" value="GDSL"/>
</dbReference>
<feature type="compositionally biased region" description="Polar residues" evidence="3">
    <location>
        <begin position="87"/>
        <end position="98"/>
    </location>
</feature>
<dbReference type="PANTHER" id="PTHR45966">
    <property type="entry name" value="GDSL-LIKE LIPASE/ACYLHYDROLASE"/>
    <property type="match status" value="1"/>
</dbReference>
<protein>
    <recommendedName>
        <fullName evidence="7">GDSL esterase/lipase</fullName>
    </recommendedName>
</protein>
<gene>
    <name evidence="5" type="ORF">KFL_000080050</name>
</gene>
<evidence type="ECO:0000256" key="3">
    <source>
        <dbReference type="SAM" id="MobiDB-lite"/>
    </source>
</evidence>
<dbReference type="GO" id="GO:0016788">
    <property type="term" value="F:hydrolase activity, acting on ester bonds"/>
    <property type="evidence" value="ECO:0007669"/>
    <property type="project" value="InterPro"/>
</dbReference>
<dbReference type="Pfam" id="PF00657">
    <property type="entry name" value="Lipase_GDSL"/>
    <property type="match status" value="1"/>
</dbReference>
<dbReference type="Proteomes" id="UP000054558">
    <property type="component" value="Unassembled WGS sequence"/>
</dbReference>
<evidence type="ECO:0000256" key="4">
    <source>
        <dbReference type="SAM" id="SignalP"/>
    </source>
</evidence>
<name>A0A1Y1HM79_KLENI</name>
<dbReference type="EMBL" id="DF236957">
    <property type="protein sequence ID" value="GAQ78101.1"/>
    <property type="molecule type" value="Genomic_DNA"/>
</dbReference>
<dbReference type="Gene3D" id="3.40.50.1110">
    <property type="entry name" value="SGNH hydrolase"/>
    <property type="match status" value="1"/>
</dbReference>
<dbReference type="OrthoDB" id="1600564at2759"/>
<evidence type="ECO:0000256" key="1">
    <source>
        <dbReference type="ARBA" id="ARBA00008668"/>
    </source>
</evidence>
<dbReference type="OMA" id="GQQISKF"/>
<accession>A0A1Y1HM79</accession>
<organism evidence="5 6">
    <name type="scientific">Klebsormidium nitens</name>
    <name type="common">Green alga</name>
    <name type="synonym">Ulothrix nitens</name>
    <dbReference type="NCBI Taxonomy" id="105231"/>
    <lineage>
        <taxon>Eukaryota</taxon>
        <taxon>Viridiplantae</taxon>
        <taxon>Streptophyta</taxon>
        <taxon>Klebsormidiophyceae</taxon>
        <taxon>Klebsormidiales</taxon>
        <taxon>Klebsormidiaceae</taxon>
        <taxon>Klebsormidium</taxon>
    </lineage>
</organism>
<evidence type="ECO:0000256" key="2">
    <source>
        <dbReference type="ARBA" id="ARBA00022729"/>
    </source>
</evidence>
<dbReference type="InterPro" id="IPR044552">
    <property type="entry name" value="GLIP1-5/GLL25"/>
</dbReference>
<feature type="region of interest" description="Disordered" evidence="3">
    <location>
        <begin position="60"/>
        <end position="103"/>
    </location>
</feature>
<evidence type="ECO:0000313" key="5">
    <source>
        <dbReference type="EMBL" id="GAQ78101.1"/>
    </source>
</evidence>
<dbReference type="STRING" id="105231.A0A1Y1HM79"/>
<proteinExistence type="inferred from homology"/>
<keyword evidence="2 4" id="KW-0732">Signal</keyword>